<keyword evidence="4 5" id="KW-0472">Membrane</keyword>
<comment type="caution">
    <text evidence="7">The sequence shown here is derived from an EMBL/GenBank/DDBJ whole genome shotgun (WGS) entry which is preliminary data.</text>
</comment>
<dbReference type="Proteomes" id="UP000245380">
    <property type="component" value="Unassembled WGS sequence"/>
</dbReference>
<dbReference type="InterPro" id="IPR002033">
    <property type="entry name" value="TatC"/>
</dbReference>
<sequence>MQKISLVKHLDELRKRLLFVLVFFLFALIVALIFVGNVYSYLVIPARGLKLVVLGPGDVVQIYLTIAGVAAFAITTPFLLWQLWRFVGPGLLPKERKYAGKLIGPASAMFLLGVAFGYYVIFPEIFRFLRQLAQMHFDVMFTATEYFSFMFNIVIPFGILFELPVVVMFLTRIGVITPFWLRKVRRFAYFAFVILGVFISPPELVSHLSVVIPMILIYELSIGISAIAYRKKLAAEAWWRADQQKEVGIVTTTAPLVDAVEDKETETIEPSAEILEMEQEKPSSADQQQNVEARSQVAVVSPRPGLDIEERE</sequence>
<accession>A0A2U3D5V5</accession>
<reference evidence="7 8" key="1">
    <citation type="submission" date="2016-11" db="EMBL/GenBank/DDBJ databases">
        <title>Comparative genomics of Acidibacillus ferroxidans species.</title>
        <authorList>
            <person name="Oliveira G."/>
            <person name="Nunes G."/>
            <person name="Oliveira R."/>
            <person name="Araujo F."/>
            <person name="Salim A."/>
            <person name="Scholte L."/>
            <person name="Morais D."/>
            <person name="Nancucheo I."/>
            <person name="Johnson D.B."/>
            <person name="Grail B."/>
            <person name="Bittencourt J."/>
            <person name="Valadares R."/>
        </authorList>
    </citation>
    <scope>NUCLEOTIDE SEQUENCE [LARGE SCALE GENOMIC DNA]</scope>
    <source>
        <strain evidence="7 8">Y002</strain>
    </source>
</reference>
<dbReference type="GO" id="GO:0065002">
    <property type="term" value="P:intracellular protein transmembrane transport"/>
    <property type="evidence" value="ECO:0007669"/>
    <property type="project" value="TreeGrafter"/>
</dbReference>
<protein>
    <recommendedName>
        <fullName evidence="5">Sec-independent protein translocase protein TatC</fullName>
    </recommendedName>
</protein>
<dbReference type="InterPro" id="IPR019820">
    <property type="entry name" value="Sec-indep_translocase_CS"/>
</dbReference>
<organism evidence="7 8">
    <name type="scientific">Sulfoacidibacillus thermotolerans</name>
    <name type="common">Acidibacillus sulfuroxidans</name>
    <dbReference type="NCBI Taxonomy" id="1765684"/>
    <lineage>
        <taxon>Bacteria</taxon>
        <taxon>Bacillati</taxon>
        <taxon>Bacillota</taxon>
        <taxon>Bacilli</taxon>
        <taxon>Bacillales</taxon>
        <taxon>Alicyclobacillaceae</taxon>
        <taxon>Sulfoacidibacillus</taxon>
    </lineage>
</organism>
<comment type="function">
    <text evidence="5">Part of the twin-arginine translocation (Tat) system that transports large folded proteins containing a characteristic twin-arginine motif in their signal peptide across membranes.</text>
</comment>
<evidence type="ECO:0000256" key="3">
    <source>
        <dbReference type="ARBA" id="ARBA00022989"/>
    </source>
</evidence>
<evidence type="ECO:0000256" key="1">
    <source>
        <dbReference type="ARBA" id="ARBA00004141"/>
    </source>
</evidence>
<feature type="transmembrane region" description="Helical" evidence="5">
    <location>
        <begin position="62"/>
        <end position="81"/>
    </location>
</feature>
<comment type="similarity">
    <text evidence="5">Belongs to the TatC family.</text>
</comment>
<dbReference type="PANTHER" id="PTHR30371:SF4">
    <property type="entry name" value="SEC-INDEPENDENT PROTEIN TRANSLOCASE PROTEIN TATCD"/>
    <property type="match status" value="1"/>
</dbReference>
<evidence type="ECO:0000256" key="4">
    <source>
        <dbReference type="ARBA" id="ARBA00023136"/>
    </source>
</evidence>
<dbReference type="PANTHER" id="PTHR30371">
    <property type="entry name" value="SEC-INDEPENDENT PROTEIN TRANSLOCASE PROTEIN TATC"/>
    <property type="match status" value="1"/>
</dbReference>
<feature type="transmembrane region" description="Helical" evidence="5">
    <location>
        <begin position="102"/>
        <end position="126"/>
    </location>
</feature>
<feature type="compositionally biased region" description="Polar residues" evidence="6">
    <location>
        <begin position="284"/>
        <end position="293"/>
    </location>
</feature>
<comment type="subunit">
    <text evidence="5">Forms a complex with TatA.</text>
</comment>
<keyword evidence="2 5" id="KW-0812">Transmembrane</keyword>
<keyword evidence="5" id="KW-0811">Translocation</keyword>
<evidence type="ECO:0000313" key="7">
    <source>
        <dbReference type="EMBL" id="PWI56663.1"/>
    </source>
</evidence>
<dbReference type="PRINTS" id="PR01840">
    <property type="entry name" value="TATCFAMILY"/>
</dbReference>
<keyword evidence="5" id="KW-1003">Cell membrane</keyword>
<dbReference type="HAMAP" id="MF_00902">
    <property type="entry name" value="TatC"/>
    <property type="match status" value="1"/>
</dbReference>
<keyword evidence="3 5" id="KW-1133">Transmembrane helix</keyword>
<keyword evidence="8" id="KW-1185">Reference proteome</keyword>
<dbReference type="RefSeq" id="WP_109431563.1">
    <property type="nucleotide sequence ID" value="NZ_MPDK01000031.1"/>
</dbReference>
<dbReference type="GO" id="GO:0043953">
    <property type="term" value="P:protein transport by the Tat complex"/>
    <property type="evidence" value="ECO:0007669"/>
    <property type="project" value="UniProtKB-UniRule"/>
</dbReference>
<evidence type="ECO:0000256" key="6">
    <source>
        <dbReference type="SAM" id="MobiDB-lite"/>
    </source>
</evidence>
<dbReference type="NCBIfam" id="TIGR00945">
    <property type="entry name" value="tatC"/>
    <property type="match status" value="1"/>
</dbReference>
<name>A0A2U3D5V5_SULT2</name>
<evidence type="ECO:0000256" key="2">
    <source>
        <dbReference type="ARBA" id="ARBA00022692"/>
    </source>
</evidence>
<evidence type="ECO:0000256" key="5">
    <source>
        <dbReference type="HAMAP-Rule" id="MF_00902"/>
    </source>
</evidence>
<feature type="transmembrane region" description="Helical" evidence="5">
    <location>
        <begin position="210"/>
        <end position="229"/>
    </location>
</feature>
<keyword evidence="5" id="KW-0813">Transport</keyword>
<evidence type="ECO:0000313" key="8">
    <source>
        <dbReference type="Proteomes" id="UP000245380"/>
    </source>
</evidence>
<dbReference type="Pfam" id="PF00902">
    <property type="entry name" value="TatC"/>
    <property type="match status" value="1"/>
</dbReference>
<dbReference type="GO" id="GO:0033281">
    <property type="term" value="C:TAT protein transport complex"/>
    <property type="evidence" value="ECO:0007669"/>
    <property type="project" value="UniProtKB-UniRule"/>
</dbReference>
<dbReference type="OrthoDB" id="9777044at2"/>
<gene>
    <name evidence="5" type="primary">tatC</name>
    <name evidence="7" type="ORF">BM613_12605</name>
</gene>
<comment type="subcellular location">
    <subcellularLocation>
        <location evidence="5">Cell membrane</location>
        <topology evidence="5">Multi-pass membrane protein</topology>
    </subcellularLocation>
    <subcellularLocation>
        <location evidence="1">Membrane</location>
        <topology evidence="1">Multi-pass membrane protein</topology>
    </subcellularLocation>
</comment>
<feature type="transmembrane region" description="Helical" evidence="5">
    <location>
        <begin position="146"/>
        <end position="175"/>
    </location>
</feature>
<feature type="transmembrane region" description="Helical" evidence="5">
    <location>
        <begin position="187"/>
        <end position="204"/>
    </location>
</feature>
<dbReference type="PROSITE" id="PS01218">
    <property type="entry name" value="TATC"/>
    <property type="match status" value="1"/>
</dbReference>
<feature type="region of interest" description="Disordered" evidence="6">
    <location>
        <begin position="277"/>
        <end position="312"/>
    </location>
</feature>
<dbReference type="EMBL" id="MPDK01000031">
    <property type="protein sequence ID" value="PWI56663.1"/>
    <property type="molecule type" value="Genomic_DNA"/>
</dbReference>
<feature type="transmembrane region" description="Helical" evidence="5">
    <location>
        <begin position="20"/>
        <end position="42"/>
    </location>
</feature>
<dbReference type="AlphaFoldDB" id="A0A2U3D5V5"/>
<proteinExistence type="inferred from homology"/>
<dbReference type="GO" id="GO:0009977">
    <property type="term" value="F:proton motive force dependent protein transmembrane transporter activity"/>
    <property type="evidence" value="ECO:0007669"/>
    <property type="project" value="TreeGrafter"/>
</dbReference>
<keyword evidence="5" id="KW-0653">Protein transport</keyword>